<evidence type="ECO:0000256" key="2">
    <source>
        <dbReference type="ARBA" id="ARBA00012483"/>
    </source>
</evidence>
<proteinExistence type="predicted"/>
<feature type="compositionally biased region" description="Low complexity" evidence="9">
    <location>
        <begin position="1"/>
        <end position="13"/>
    </location>
</feature>
<evidence type="ECO:0000256" key="3">
    <source>
        <dbReference type="ARBA" id="ARBA00022679"/>
    </source>
</evidence>
<dbReference type="InterPro" id="IPR039525">
    <property type="entry name" value="RNF126-like_zinc-ribbon"/>
</dbReference>
<evidence type="ECO:0000256" key="5">
    <source>
        <dbReference type="ARBA" id="ARBA00022771"/>
    </source>
</evidence>
<dbReference type="Pfam" id="PF13639">
    <property type="entry name" value="zf-RING_2"/>
    <property type="match status" value="1"/>
</dbReference>
<dbReference type="InterPro" id="IPR013083">
    <property type="entry name" value="Znf_RING/FYVE/PHD"/>
</dbReference>
<evidence type="ECO:0000259" key="10">
    <source>
        <dbReference type="PROSITE" id="PS50089"/>
    </source>
</evidence>
<keyword evidence="12" id="KW-1185">Reference proteome</keyword>
<keyword evidence="3" id="KW-0808">Transferase</keyword>
<dbReference type="PANTHER" id="PTHR15710:SF108">
    <property type="entry name" value="OS03G0286100 PROTEIN"/>
    <property type="match status" value="1"/>
</dbReference>
<evidence type="ECO:0000256" key="9">
    <source>
        <dbReference type="SAM" id="MobiDB-lite"/>
    </source>
</evidence>
<dbReference type="EMBL" id="JAXQNO010000006">
    <property type="protein sequence ID" value="KAK4797131.1"/>
    <property type="molecule type" value="Genomic_DNA"/>
</dbReference>
<dbReference type="Pfam" id="PF14369">
    <property type="entry name" value="Zn_ribbon_19"/>
    <property type="match status" value="1"/>
</dbReference>
<name>A0AAN7RG44_TRANT</name>
<evidence type="ECO:0000313" key="11">
    <source>
        <dbReference type="EMBL" id="KAK4797131.1"/>
    </source>
</evidence>
<dbReference type="Proteomes" id="UP001346149">
    <property type="component" value="Unassembled WGS sequence"/>
</dbReference>
<evidence type="ECO:0000256" key="6">
    <source>
        <dbReference type="ARBA" id="ARBA00022786"/>
    </source>
</evidence>
<reference evidence="11 12" key="1">
    <citation type="journal article" date="2023" name="Hortic Res">
        <title>Pangenome of water caltrop reveals structural variations and asymmetric subgenome divergence after allopolyploidization.</title>
        <authorList>
            <person name="Zhang X."/>
            <person name="Chen Y."/>
            <person name="Wang L."/>
            <person name="Yuan Y."/>
            <person name="Fang M."/>
            <person name="Shi L."/>
            <person name="Lu R."/>
            <person name="Comes H.P."/>
            <person name="Ma Y."/>
            <person name="Chen Y."/>
            <person name="Huang G."/>
            <person name="Zhou Y."/>
            <person name="Zheng Z."/>
            <person name="Qiu Y."/>
        </authorList>
    </citation>
    <scope>NUCLEOTIDE SEQUENCE [LARGE SCALE GENOMIC DNA]</scope>
    <source>
        <strain evidence="11">F231</strain>
    </source>
</reference>
<dbReference type="GO" id="GO:0008270">
    <property type="term" value="F:zinc ion binding"/>
    <property type="evidence" value="ECO:0007669"/>
    <property type="project" value="UniProtKB-KW"/>
</dbReference>
<evidence type="ECO:0000256" key="1">
    <source>
        <dbReference type="ARBA" id="ARBA00000900"/>
    </source>
</evidence>
<comment type="catalytic activity">
    <reaction evidence="1">
        <text>S-ubiquitinyl-[E2 ubiquitin-conjugating enzyme]-L-cysteine + [acceptor protein]-L-lysine = [E2 ubiquitin-conjugating enzyme]-L-cysteine + N(6)-ubiquitinyl-[acceptor protein]-L-lysine.</text>
        <dbReference type="EC" id="2.3.2.27"/>
    </reaction>
</comment>
<feature type="domain" description="RING-type" evidence="10">
    <location>
        <begin position="285"/>
        <end position="326"/>
    </location>
</feature>
<keyword evidence="5 8" id="KW-0863">Zinc-finger</keyword>
<evidence type="ECO:0000256" key="4">
    <source>
        <dbReference type="ARBA" id="ARBA00022723"/>
    </source>
</evidence>
<comment type="caution">
    <text evidence="11">The sequence shown here is derived from an EMBL/GenBank/DDBJ whole genome shotgun (WGS) entry which is preliminary data.</text>
</comment>
<dbReference type="SUPFAM" id="SSF57850">
    <property type="entry name" value="RING/U-box"/>
    <property type="match status" value="1"/>
</dbReference>
<dbReference type="SMART" id="SM00184">
    <property type="entry name" value="RING"/>
    <property type="match status" value="1"/>
</dbReference>
<feature type="region of interest" description="Disordered" evidence="9">
    <location>
        <begin position="333"/>
        <end position="355"/>
    </location>
</feature>
<dbReference type="GO" id="GO:0005737">
    <property type="term" value="C:cytoplasm"/>
    <property type="evidence" value="ECO:0007669"/>
    <property type="project" value="TreeGrafter"/>
</dbReference>
<dbReference type="GO" id="GO:0061630">
    <property type="term" value="F:ubiquitin protein ligase activity"/>
    <property type="evidence" value="ECO:0007669"/>
    <property type="project" value="UniProtKB-EC"/>
</dbReference>
<dbReference type="GO" id="GO:0016567">
    <property type="term" value="P:protein ubiquitination"/>
    <property type="evidence" value="ECO:0007669"/>
    <property type="project" value="TreeGrafter"/>
</dbReference>
<dbReference type="Gene3D" id="3.30.40.10">
    <property type="entry name" value="Zinc/RING finger domain, C3HC4 (zinc finger)"/>
    <property type="match status" value="1"/>
</dbReference>
<dbReference type="PANTHER" id="PTHR15710">
    <property type="entry name" value="E3 UBIQUITIN-PROTEIN LIGASE PRAJA"/>
    <property type="match status" value="1"/>
</dbReference>
<keyword evidence="6" id="KW-0833">Ubl conjugation pathway</keyword>
<dbReference type="FunFam" id="3.30.40.10:FF:000022">
    <property type="entry name" value="E3 ubiquitin-protein ligase RING1-like"/>
    <property type="match status" value="1"/>
</dbReference>
<dbReference type="CDD" id="cd16454">
    <property type="entry name" value="RING-H2_PA-TM-RING"/>
    <property type="match status" value="1"/>
</dbReference>
<evidence type="ECO:0000313" key="12">
    <source>
        <dbReference type="Proteomes" id="UP001346149"/>
    </source>
</evidence>
<organism evidence="11 12">
    <name type="scientific">Trapa natans</name>
    <name type="common">Water chestnut</name>
    <dbReference type="NCBI Taxonomy" id="22666"/>
    <lineage>
        <taxon>Eukaryota</taxon>
        <taxon>Viridiplantae</taxon>
        <taxon>Streptophyta</taxon>
        <taxon>Embryophyta</taxon>
        <taxon>Tracheophyta</taxon>
        <taxon>Spermatophyta</taxon>
        <taxon>Magnoliopsida</taxon>
        <taxon>eudicotyledons</taxon>
        <taxon>Gunneridae</taxon>
        <taxon>Pentapetalae</taxon>
        <taxon>rosids</taxon>
        <taxon>malvids</taxon>
        <taxon>Myrtales</taxon>
        <taxon>Lythraceae</taxon>
        <taxon>Trapa</taxon>
    </lineage>
</organism>
<evidence type="ECO:0000256" key="8">
    <source>
        <dbReference type="PROSITE-ProRule" id="PRU00175"/>
    </source>
</evidence>
<keyword evidence="7" id="KW-0862">Zinc</keyword>
<sequence>MAESSSQAAASQQRSPGATGSDSEYWCYHCDKRVSVETLDNVLDVICHECKNGFVELMPAALSLLQLPSPSYDGRLHSLDDPSFGSEFLQVLRLIAQAAREEDAPPSQQPNSASDDDFLRVEMDGWDNDEEEDDGDEDGEENVDGEGGDGTIEDSEDRGRSDNENEESMEDYDEDQLLQRRRDVLHLQLRDIATGARGGRNRILDWAEILMGLDDNSIQLRFEVPESDNFVGNPADYVDDAGYQALLQNLAEADSERRGAPPAAKAAVSQLPKVEVKSEEDVVTCAICKEAINVGETATELPCGHGYHGECILPWLNSRNSCPVCRFELPTDDPEYEEERKKRVSTNSGPDAGLA</sequence>
<protein>
    <recommendedName>
        <fullName evidence="2">RING-type E3 ubiquitin transferase</fullName>
        <ecNumber evidence="2">2.3.2.27</ecNumber>
    </recommendedName>
</protein>
<gene>
    <name evidence="11" type="ORF">SAY86_029457</name>
</gene>
<feature type="compositionally biased region" description="Acidic residues" evidence="9">
    <location>
        <begin position="164"/>
        <end position="176"/>
    </location>
</feature>
<accession>A0AAN7RG44</accession>
<feature type="region of interest" description="Disordered" evidence="9">
    <location>
        <begin position="1"/>
        <end position="22"/>
    </location>
</feature>
<keyword evidence="4" id="KW-0479">Metal-binding</keyword>
<dbReference type="PROSITE" id="PS50089">
    <property type="entry name" value="ZF_RING_2"/>
    <property type="match status" value="1"/>
</dbReference>
<feature type="region of interest" description="Disordered" evidence="9">
    <location>
        <begin position="126"/>
        <end position="176"/>
    </location>
</feature>
<feature type="compositionally biased region" description="Acidic residues" evidence="9">
    <location>
        <begin position="126"/>
        <end position="156"/>
    </location>
</feature>
<dbReference type="InterPro" id="IPR001841">
    <property type="entry name" value="Znf_RING"/>
</dbReference>
<dbReference type="AlphaFoldDB" id="A0AAN7RG44"/>
<dbReference type="EC" id="2.3.2.27" evidence="2"/>
<evidence type="ECO:0000256" key="7">
    <source>
        <dbReference type="ARBA" id="ARBA00022833"/>
    </source>
</evidence>